<accession>A0A319CUH4</accession>
<feature type="transmembrane region" description="Helical" evidence="1">
    <location>
        <begin position="155"/>
        <end position="179"/>
    </location>
</feature>
<keyword evidence="4" id="KW-1185">Reference proteome</keyword>
<dbReference type="PANTHER" id="PTHR35393:SF1">
    <property type="entry name" value="SNOAL-LIKE DOMAIN-CONTAINING PROTEIN"/>
    <property type="match status" value="1"/>
</dbReference>
<evidence type="ECO:0000256" key="1">
    <source>
        <dbReference type="SAM" id="Phobius"/>
    </source>
</evidence>
<dbReference type="InterPro" id="IPR057514">
    <property type="entry name" value="NTF2_SigF"/>
</dbReference>
<evidence type="ECO:0000259" key="2">
    <source>
        <dbReference type="Pfam" id="PF24840"/>
    </source>
</evidence>
<dbReference type="Pfam" id="PF24840">
    <property type="entry name" value="NTF2_SigF"/>
    <property type="match status" value="1"/>
</dbReference>
<dbReference type="Proteomes" id="UP000247810">
    <property type="component" value="Unassembled WGS sequence"/>
</dbReference>
<protein>
    <recommendedName>
        <fullName evidence="2">SigF-like NTF2-like domain-containing protein</fullName>
    </recommendedName>
</protein>
<organism evidence="3 4">
    <name type="scientific">Aspergillus ellipticus CBS 707.79</name>
    <dbReference type="NCBI Taxonomy" id="1448320"/>
    <lineage>
        <taxon>Eukaryota</taxon>
        <taxon>Fungi</taxon>
        <taxon>Dikarya</taxon>
        <taxon>Ascomycota</taxon>
        <taxon>Pezizomycotina</taxon>
        <taxon>Eurotiomycetes</taxon>
        <taxon>Eurotiomycetidae</taxon>
        <taxon>Eurotiales</taxon>
        <taxon>Aspergillaceae</taxon>
        <taxon>Aspergillus</taxon>
        <taxon>Aspergillus subgen. Circumdati</taxon>
    </lineage>
</organism>
<dbReference type="OrthoDB" id="2344312at2759"/>
<gene>
    <name evidence="3" type="ORF">BO71DRAFT_364582</name>
</gene>
<evidence type="ECO:0000313" key="3">
    <source>
        <dbReference type="EMBL" id="PYH88885.1"/>
    </source>
</evidence>
<dbReference type="AlphaFoldDB" id="A0A319CUH4"/>
<proteinExistence type="predicted"/>
<keyword evidence="1" id="KW-1133">Transmembrane helix</keyword>
<feature type="domain" description="SigF-like NTF2-like" evidence="2">
    <location>
        <begin position="1"/>
        <end position="172"/>
    </location>
</feature>
<reference evidence="3 4" key="1">
    <citation type="submission" date="2018-02" db="EMBL/GenBank/DDBJ databases">
        <title>The genomes of Aspergillus section Nigri reveals drivers in fungal speciation.</title>
        <authorList>
            <consortium name="DOE Joint Genome Institute"/>
            <person name="Vesth T.C."/>
            <person name="Nybo J."/>
            <person name="Theobald S."/>
            <person name="Brandl J."/>
            <person name="Frisvad J.C."/>
            <person name="Nielsen K.F."/>
            <person name="Lyhne E.K."/>
            <person name="Kogle M.E."/>
            <person name="Kuo A."/>
            <person name="Riley R."/>
            <person name="Clum A."/>
            <person name="Nolan M."/>
            <person name="Lipzen A."/>
            <person name="Salamov A."/>
            <person name="Henrissat B."/>
            <person name="Wiebenga A."/>
            <person name="De vries R.P."/>
            <person name="Grigoriev I.V."/>
            <person name="Mortensen U.H."/>
            <person name="Andersen M.R."/>
            <person name="Baker S.E."/>
        </authorList>
    </citation>
    <scope>NUCLEOTIDE SEQUENCE [LARGE SCALE GENOMIC DNA]</scope>
    <source>
        <strain evidence="3 4">CBS 707.79</strain>
    </source>
</reference>
<feature type="non-terminal residue" evidence="3">
    <location>
        <position position="187"/>
    </location>
</feature>
<keyword evidence="1" id="KW-0472">Membrane</keyword>
<keyword evidence="1" id="KW-0812">Transmembrane</keyword>
<dbReference type="STRING" id="1448320.A0A319CUH4"/>
<sequence length="187" mass="21750">MEDPVHEIPTIIHHLTQSPPQDQERTIAKYFTPSAAFVHPFCRVWSYPGSRWLVEKIYQWYKIMSPRIELEVHSVAFDKPSLKLYATLTQTFSIFLIPLHIARVHLTTILDLTTDPEDGRTPTHGPGKRYYIKRQEDCYQPSEFVKFVLPWGGQWVVLAWQALATVFCVVGVLVFWPVVWAEERGLL</sequence>
<dbReference type="PANTHER" id="PTHR35393">
    <property type="entry name" value="CHROMOSOME 1, WHOLE GENOME SHOTGUN SEQUENCE"/>
    <property type="match status" value="1"/>
</dbReference>
<name>A0A319CUH4_9EURO</name>
<dbReference type="VEuPathDB" id="FungiDB:BO71DRAFT_364582"/>
<evidence type="ECO:0000313" key="4">
    <source>
        <dbReference type="Proteomes" id="UP000247810"/>
    </source>
</evidence>
<dbReference type="EMBL" id="KZ826060">
    <property type="protein sequence ID" value="PYH88885.1"/>
    <property type="molecule type" value="Genomic_DNA"/>
</dbReference>